<dbReference type="Proteomes" id="UP001186974">
    <property type="component" value="Unassembled WGS sequence"/>
</dbReference>
<dbReference type="EMBL" id="JAWDJW010005458">
    <property type="protein sequence ID" value="KAK3067708.1"/>
    <property type="molecule type" value="Genomic_DNA"/>
</dbReference>
<protein>
    <submittedName>
        <fullName evidence="1">Uncharacterized protein</fullName>
    </submittedName>
</protein>
<evidence type="ECO:0000313" key="1">
    <source>
        <dbReference type="EMBL" id="KAK3067708.1"/>
    </source>
</evidence>
<proteinExistence type="predicted"/>
<comment type="caution">
    <text evidence="1">The sequence shown here is derived from an EMBL/GenBank/DDBJ whole genome shotgun (WGS) entry which is preliminary data.</text>
</comment>
<accession>A0ACC3DFE7</accession>
<gene>
    <name evidence="1" type="ORF">LTS18_000969</name>
</gene>
<feature type="non-terminal residue" evidence="1">
    <location>
        <position position="377"/>
    </location>
</feature>
<sequence>AQPDNKTLLMDFAEILRVNVFRIGEVFRDMQKTFHEQEYEVKGFKTVMDVEPVVMRFAAKLDFGDQTEQVAQDAVKILAGMKRDWMVTGRLPAGLCGACLILAGRMNNFRRTTREVVYVVRASASTIMKRFEEFKRTRNSTLTIEQFRKIGGTFKATHDPPILWETAQKQKQNKRKRDGNDDGEEEMEDATAAGAESTNPVSESTPVERPAPAPLRRDAEGFAIPNLPASNQQLQTPPATQRQSPPEPEGEGDETEVSTEATEDAEEAAINRYLSGSVSLPPPPTAAANGSLSPAPAASTSPTKKRGRPRKNPDSRSSTPKPAPVIAPEDILLENELEAEMEHEIAAIKEARNITSASTSNDIFTAHAARAKQMALA</sequence>
<keyword evidence="2" id="KW-1185">Reference proteome</keyword>
<reference evidence="1" key="1">
    <citation type="submission" date="2024-09" db="EMBL/GenBank/DDBJ databases">
        <title>Black Yeasts Isolated from many extreme environments.</title>
        <authorList>
            <person name="Coleine C."/>
            <person name="Stajich J.E."/>
            <person name="Selbmann L."/>
        </authorList>
    </citation>
    <scope>NUCLEOTIDE SEQUENCE</scope>
    <source>
        <strain evidence="1">CCFEE 5737</strain>
    </source>
</reference>
<name>A0ACC3DFE7_9PEZI</name>
<evidence type="ECO:0000313" key="2">
    <source>
        <dbReference type="Proteomes" id="UP001186974"/>
    </source>
</evidence>
<feature type="non-terminal residue" evidence="1">
    <location>
        <position position="1"/>
    </location>
</feature>
<organism evidence="1 2">
    <name type="scientific">Coniosporium uncinatum</name>
    <dbReference type="NCBI Taxonomy" id="93489"/>
    <lineage>
        <taxon>Eukaryota</taxon>
        <taxon>Fungi</taxon>
        <taxon>Dikarya</taxon>
        <taxon>Ascomycota</taxon>
        <taxon>Pezizomycotina</taxon>
        <taxon>Dothideomycetes</taxon>
        <taxon>Dothideomycetes incertae sedis</taxon>
        <taxon>Coniosporium</taxon>
    </lineage>
</organism>